<evidence type="ECO:0000256" key="1">
    <source>
        <dbReference type="SAM" id="MobiDB-lite"/>
    </source>
</evidence>
<protein>
    <submittedName>
        <fullName evidence="2">Uncharacterized protein</fullName>
    </submittedName>
</protein>
<feature type="compositionally biased region" description="Basic and acidic residues" evidence="1">
    <location>
        <begin position="41"/>
        <end position="66"/>
    </location>
</feature>
<sequence length="148" mass="15999">MCEFNDDEISKDPNPFITVPTPPGPQTSITVDLTQSPDSADGQRPKRATGQERKRAIGTEEKESLEHSPSVKRVHADRDSIPTPIETPSTVDARQDPAVDTPDVAPSSQRSSSPLSPPPWLSDIPQPSTPPRLSTPPPFSTPSQQRSS</sequence>
<evidence type="ECO:0000313" key="2">
    <source>
        <dbReference type="EMBL" id="KAG7411020.1"/>
    </source>
</evidence>
<feature type="region of interest" description="Disordered" evidence="1">
    <location>
        <begin position="1"/>
        <end position="148"/>
    </location>
</feature>
<dbReference type="Proteomes" id="UP000694050">
    <property type="component" value="Unassembled WGS sequence"/>
</dbReference>
<evidence type="ECO:0000313" key="3">
    <source>
        <dbReference type="Proteomes" id="UP000694050"/>
    </source>
</evidence>
<feature type="compositionally biased region" description="Low complexity" evidence="1">
    <location>
        <begin position="102"/>
        <end position="114"/>
    </location>
</feature>
<dbReference type="AlphaFoldDB" id="A0A8J5TR48"/>
<comment type="caution">
    <text evidence="2">The sequence shown here is derived from an EMBL/GenBank/DDBJ whole genome shotgun (WGS) entry which is preliminary data.</text>
</comment>
<feature type="compositionally biased region" description="Polar residues" evidence="1">
    <location>
        <begin position="26"/>
        <end position="38"/>
    </location>
</feature>
<feature type="compositionally biased region" description="Pro residues" evidence="1">
    <location>
        <begin position="127"/>
        <end position="140"/>
    </location>
</feature>
<accession>A0A8J5TR48</accession>
<organism evidence="2 3">
    <name type="scientific">Fusarium oxysporum f. sp. rapae</name>
    <dbReference type="NCBI Taxonomy" id="485398"/>
    <lineage>
        <taxon>Eukaryota</taxon>
        <taxon>Fungi</taxon>
        <taxon>Dikarya</taxon>
        <taxon>Ascomycota</taxon>
        <taxon>Pezizomycotina</taxon>
        <taxon>Sordariomycetes</taxon>
        <taxon>Hypocreomycetidae</taxon>
        <taxon>Hypocreales</taxon>
        <taxon>Nectriaceae</taxon>
        <taxon>Fusarium</taxon>
        <taxon>Fusarium oxysporum species complex</taxon>
    </lineage>
</organism>
<dbReference type="EMBL" id="JAELUQ010000007">
    <property type="protein sequence ID" value="KAG7411020.1"/>
    <property type="molecule type" value="Genomic_DNA"/>
</dbReference>
<reference evidence="2" key="1">
    <citation type="submission" date="2021-04" db="EMBL/GenBank/DDBJ databases">
        <title>First draft genome resource for Brassicaceae pathogens Fusarium oxysporum f. sp. raphani and Fusarium oxysporum f. sp. rapae.</title>
        <authorList>
            <person name="Asai S."/>
        </authorList>
    </citation>
    <scope>NUCLEOTIDE SEQUENCE</scope>
    <source>
        <strain evidence="2">Tf1208</strain>
    </source>
</reference>
<gene>
    <name evidence="2" type="ORF">Forpe1208_v009921</name>
</gene>
<name>A0A8J5TR48_FUSOX</name>
<proteinExistence type="predicted"/>